<accession>A0ACC2SH39</accession>
<reference evidence="1" key="1">
    <citation type="submission" date="2022-04" db="EMBL/GenBank/DDBJ databases">
        <title>Genome of the entomopathogenic fungus Entomophthora muscae.</title>
        <authorList>
            <person name="Elya C."/>
            <person name="Lovett B.R."/>
            <person name="Lee E."/>
            <person name="Macias A.M."/>
            <person name="Hajek A.E."/>
            <person name="De Bivort B.L."/>
            <person name="Kasson M.T."/>
            <person name="De Fine Licht H.H."/>
            <person name="Stajich J.E."/>
        </authorList>
    </citation>
    <scope>NUCLEOTIDE SEQUENCE</scope>
    <source>
        <strain evidence="1">Berkeley</strain>
    </source>
</reference>
<name>A0ACC2SH39_9FUNG</name>
<evidence type="ECO:0000313" key="2">
    <source>
        <dbReference type="Proteomes" id="UP001165960"/>
    </source>
</evidence>
<organism evidence="1 2">
    <name type="scientific">Entomophthora muscae</name>
    <dbReference type="NCBI Taxonomy" id="34485"/>
    <lineage>
        <taxon>Eukaryota</taxon>
        <taxon>Fungi</taxon>
        <taxon>Fungi incertae sedis</taxon>
        <taxon>Zoopagomycota</taxon>
        <taxon>Entomophthoromycotina</taxon>
        <taxon>Entomophthoromycetes</taxon>
        <taxon>Entomophthorales</taxon>
        <taxon>Entomophthoraceae</taxon>
        <taxon>Entomophthora</taxon>
    </lineage>
</organism>
<dbReference type="EMBL" id="QTSX02005053">
    <property type="protein sequence ID" value="KAJ9061610.1"/>
    <property type="molecule type" value="Genomic_DNA"/>
</dbReference>
<evidence type="ECO:0000313" key="1">
    <source>
        <dbReference type="EMBL" id="KAJ9061610.1"/>
    </source>
</evidence>
<keyword evidence="2" id="KW-1185">Reference proteome</keyword>
<protein>
    <submittedName>
        <fullName evidence="1">Uncharacterized protein</fullName>
    </submittedName>
</protein>
<dbReference type="Proteomes" id="UP001165960">
    <property type="component" value="Unassembled WGS sequence"/>
</dbReference>
<proteinExistence type="predicted"/>
<gene>
    <name evidence="1" type="ORF">DSO57_1018774</name>
</gene>
<sequence length="115" mass="12864">MRVKQQLFRQGCRPVNPSQDQGVLDHMVGQFLSQRDLLPVQREPGLVDSKKNPFLVMIHMFGGFQVGLMLANKAWLVGNIGLPEADVASTQQKELAALGYSASPCRELWLWKGED</sequence>
<comment type="caution">
    <text evidence="1">The sequence shown here is derived from an EMBL/GenBank/DDBJ whole genome shotgun (WGS) entry which is preliminary data.</text>
</comment>